<evidence type="ECO:0000256" key="8">
    <source>
        <dbReference type="ARBA" id="ARBA00023136"/>
    </source>
</evidence>
<dbReference type="SUPFAM" id="SSF53448">
    <property type="entry name" value="Nucleotide-diphospho-sugar transferases"/>
    <property type="match status" value="1"/>
</dbReference>
<gene>
    <name evidence="9" type="ORF">WHH00_00315</name>
</gene>
<dbReference type="RefSeq" id="WP_406635517.1">
    <property type="nucleotide sequence ID" value="NZ_CP148033.1"/>
</dbReference>
<keyword evidence="6" id="KW-0812">Transmembrane</keyword>
<dbReference type="InterPro" id="IPR029044">
    <property type="entry name" value="Nucleotide-diphossugar_trans"/>
</dbReference>
<keyword evidence="5" id="KW-0808">Transferase</keyword>
<dbReference type="Gene3D" id="3.90.550.10">
    <property type="entry name" value="Spore Coat Polysaccharide Biosynthesis Protein SpsA, Chain A"/>
    <property type="match status" value="1"/>
</dbReference>
<dbReference type="EMBL" id="CP148033">
    <property type="protein sequence ID" value="WXK93273.1"/>
    <property type="molecule type" value="Genomic_DNA"/>
</dbReference>
<evidence type="ECO:0000313" key="10">
    <source>
        <dbReference type="Proteomes" id="UP001623384"/>
    </source>
</evidence>
<keyword evidence="8" id="KW-0472">Membrane</keyword>
<dbReference type="Pfam" id="PF13506">
    <property type="entry name" value="Glyco_transf_21"/>
    <property type="match status" value="1"/>
</dbReference>
<evidence type="ECO:0000256" key="6">
    <source>
        <dbReference type="ARBA" id="ARBA00022692"/>
    </source>
</evidence>
<evidence type="ECO:0000256" key="7">
    <source>
        <dbReference type="ARBA" id="ARBA00022989"/>
    </source>
</evidence>
<comment type="pathway">
    <text evidence="2">Lipid metabolism; sphingolipid metabolism.</text>
</comment>
<dbReference type="Proteomes" id="UP001623384">
    <property type="component" value="Chromosome"/>
</dbReference>
<dbReference type="InterPro" id="IPR025993">
    <property type="entry name" value="Ceramide_glucosylTrfase"/>
</dbReference>
<keyword evidence="10" id="KW-1185">Reference proteome</keyword>
<evidence type="ECO:0000256" key="1">
    <source>
        <dbReference type="ARBA" id="ARBA00004141"/>
    </source>
</evidence>
<reference evidence="9 10" key="1">
    <citation type="submission" date="2024-03" db="EMBL/GenBank/DDBJ databases">
        <title>Rhodococcus navarretei sp. nov. and Pseudarthrobacter quantumdoti sp. nov., two new species with the ability to biosynthesize Quantum Dots isolated from soil samples at Union Glacier, Antarctica.</title>
        <authorList>
            <person name="Vargas M."/>
        </authorList>
    </citation>
    <scope>NUCLEOTIDE SEQUENCE [LARGE SCALE GENOMIC DNA]</scope>
    <source>
        <strain evidence="9 10">RC-2-3</strain>
    </source>
</reference>
<comment type="subcellular location">
    <subcellularLocation>
        <location evidence="1">Membrane</location>
        <topology evidence="1">Multi-pass membrane protein</topology>
    </subcellularLocation>
</comment>
<organism evidence="9 10">
    <name type="scientific">Pseudarthrobacter quantipunctorum</name>
    <dbReference type="NCBI Taxonomy" id="3128980"/>
    <lineage>
        <taxon>Bacteria</taxon>
        <taxon>Bacillati</taxon>
        <taxon>Actinomycetota</taxon>
        <taxon>Actinomycetes</taxon>
        <taxon>Micrococcales</taxon>
        <taxon>Micrococcaceae</taxon>
        <taxon>Pseudarthrobacter</taxon>
    </lineage>
</organism>
<protein>
    <submittedName>
        <fullName evidence="9">Glycosyltransferase</fullName>
    </submittedName>
</protein>
<name>A0ABZ2RCT1_9MICC</name>
<sequence length="359" mass="39365">MSTPATGKTAEYILPLRWTDDSDLPDLAAYLRRLTDWIAVTVVDGSAPDLFEHHCRVFPPAVGHLRPMAESGSDRPGRAGVGRAGNGKVAGVMTGVRASTADLLVIADDDVRYTRESLAAVVQHLSSADVVRPQNYYDRLPWHARWDTARTLINRAWSADFPGTLALRRSTLVAAQGYDGVLFENLELIRTIKAAGGCEKVVPDLFVARRPPNARHFLKQRVRHAYDDFAQPRRLGAELALLPAILAAARMPGRLRVSAFLSLAAASAVAAGIGRRRNRGAAVFPFNTVWFAPLWTVERAACIWIALGLRLSGGMPYAGSRIKTAAHSEAELRLRHSRIAGTRHQDCMDLHSNAEQEQK</sequence>
<accession>A0ABZ2RCT1</accession>
<proteinExistence type="predicted"/>
<keyword evidence="4" id="KW-0328">Glycosyltransferase</keyword>
<evidence type="ECO:0000313" key="9">
    <source>
        <dbReference type="EMBL" id="WXK93273.1"/>
    </source>
</evidence>
<comment type="pathway">
    <text evidence="3">Sphingolipid metabolism.</text>
</comment>
<keyword evidence="7" id="KW-1133">Transmembrane helix</keyword>
<evidence type="ECO:0000256" key="4">
    <source>
        <dbReference type="ARBA" id="ARBA00022676"/>
    </source>
</evidence>
<evidence type="ECO:0000256" key="3">
    <source>
        <dbReference type="ARBA" id="ARBA00004991"/>
    </source>
</evidence>
<evidence type="ECO:0000256" key="2">
    <source>
        <dbReference type="ARBA" id="ARBA00004760"/>
    </source>
</evidence>
<evidence type="ECO:0000256" key="5">
    <source>
        <dbReference type="ARBA" id="ARBA00022679"/>
    </source>
</evidence>